<dbReference type="InterPro" id="IPR038071">
    <property type="entry name" value="UROD/MetE-like_sf"/>
</dbReference>
<dbReference type="STRING" id="1121321.SAMN04488530_10775"/>
<dbReference type="GO" id="GO:0006779">
    <property type="term" value="P:porphyrin-containing compound biosynthetic process"/>
    <property type="evidence" value="ECO:0007669"/>
    <property type="project" value="InterPro"/>
</dbReference>
<evidence type="ECO:0000259" key="1">
    <source>
        <dbReference type="Pfam" id="PF01208"/>
    </source>
</evidence>
<accession>A0A1M5MM58</accession>
<feature type="domain" description="Uroporphyrinogen decarboxylase (URO-D)" evidence="1">
    <location>
        <begin position="8"/>
        <end position="344"/>
    </location>
</feature>
<dbReference type="PANTHER" id="PTHR47099:SF1">
    <property type="entry name" value="METHYLCOBAMIDE:COM METHYLTRANSFERASE MTBA"/>
    <property type="match status" value="1"/>
</dbReference>
<name>A0A1M5MM58_9FIRM</name>
<dbReference type="RefSeq" id="WP_073124866.1">
    <property type="nucleotide sequence ID" value="NZ_BAABCH010000024.1"/>
</dbReference>
<dbReference type="Gene3D" id="3.20.20.210">
    <property type="match status" value="1"/>
</dbReference>
<dbReference type="PANTHER" id="PTHR47099">
    <property type="entry name" value="METHYLCOBAMIDE:COM METHYLTRANSFERASE MTBA"/>
    <property type="match status" value="1"/>
</dbReference>
<gene>
    <name evidence="2" type="ORF">SAMN04488530_10775</name>
</gene>
<dbReference type="AlphaFoldDB" id="A0A1M5MM58"/>
<dbReference type="EMBL" id="FQWX01000007">
    <property type="protein sequence ID" value="SHG78504.1"/>
    <property type="molecule type" value="Genomic_DNA"/>
</dbReference>
<sequence>MHKDDQMTPKERSKALSEGKDIDRLPIDLSLAVYGGDLIGVTNRELRSSAKVFAQSQIKAYELFGHDSLSTDFNLRSIPIALGAQVSDPETSIPAILVPPLKEINEIDNIDLSLLDIKYDKGLRKTYDGINFIQDKVGDEVSVSISFTGPFTVASGLIGTEKLLKAVRKDEEGVFKLLDFCEKAIIQVATNFKDLGLSVCIPDPVASGIVLGKKKFDKFVLPTTKRIVEKLKEINGPGICYHICGDTTSILSSMADAGMPAVSLDNAVDLEVAKKEIGDRVIIVGNVEPVKVVHSGTEKDVEEAIKTCFKKAYDSKLGYQLGPGCDIPLGAPIENIYKFMEVGRKCGKWPIDPKNFE</sequence>
<dbReference type="Proteomes" id="UP000243255">
    <property type="component" value="Unassembled WGS sequence"/>
</dbReference>
<dbReference type="Pfam" id="PF01208">
    <property type="entry name" value="URO-D"/>
    <property type="match status" value="1"/>
</dbReference>
<dbReference type="OrthoDB" id="9780425at2"/>
<protein>
    <submittedName>
        <fullName evidence="2">Uroporphyrinogen decarboxylase</fullName>
    </submittedName>
</protein>
<evidence type="ECO:0000313" key="2">
    <source>
        <dbReference type="EMBL" id="SHG78504.1"/>
    </source>
</evidence>
<dbReference type="InterPro" id="IPR000257">
    <property type="entry name" value="Uroporphyrinogen_deCOase"/>
</dbReference>
<dbReference type="SUPFAM" id="SSF51726">
    <property type="entry name" value="UROD/MetE-like"/>
    <property type="match status" value="1"/>
</dbReference>
<proteinExistence type="predicted"/>
<keyword evidence="3" id="KW-1185">Reference proteome</keyword>
<dbReference type="GO" id="GO:0004853">
    <property type="term" value="F:uroporphyrinogen decarboxylase activity"/>
    <property type="evidence" value="ECO:0007669"/>
    <property type="project" value="InterPro"/>
</dbReference>
<organism evidence="2 3">
    <name type="scientific">Asaccharospora irregularis DSM 2635</name>
    <dbReference type="NCBI Taxonomy" id="1121321"/>
    <lineage>
        <taxon>Bacteria</taxon>
        <taxon>Bacillati</taxon>
        <taxon>Bacillota</taxon>
        <taxon>Clostridia</taxon>
        <taxon>Peptostreptococcales</taxon>
        <taxon>Peptostreptococcaceae</taxon>
        <taxon>Asaccharospora</taxon>
    </lineage>
</organism>
<evidence type="ECO:0000313" key="3">
    <source>
        <dbReference type="Proteomes" id="UP000243255"/>
    </source>
</evidence>
<dbReference type="CDD" id="cd03465">
    <property type="entry name" value="URO-D_like"/>
    <property type="match status" value="1"/>
</dbReference>
<reference evidence="3" key="1">
    <citation type="submission" date="2016-11" db="EMBL/GenBank/DDBJ databases">
        <authorList>
            <person name="Varghese N."/>
            <person name="Submissions S."/>
        </authorList>
    </citation>
    <scope>NUCLEOTIDE SEQUENCE [LARGE SCALE GENOMIC DNA]</scope>
    <source>
        <strain evidence="3">DSM 2635</strain>
    </source>
</reference>
<dbReference type="InterPro" id="IPR052024">
    <property type="entry name" value="Methanogen_methyltrans"/>
</dbReference>